<sequence>MKEIIKIKAQYSKEFKMKDLGVAKKILDMEIMRDREKSYFKLSTTLYPKTDDERDYISGVPYSSAVRSLMYAMVCSRPDLSYAISAVSRYMENSGKEHWKAVQWIFIDLHGSADIYLQYGQNIKGVIEYVDSNFAGDHDKRRSLIGYVFTIGGCAISWKATLQTMVALSTSEAVYMAITEAFKEAIWLKSLFGELSKDFQITMVFATVRVLSSL</sequence>
<evidence type="ECO:0000313" key="2">
    <source>
        <dbReference type="Proteomes" id="UP000224567"/>
    </source>
</evidence>
<gene>
    <name evidence="1" type="ORF">CQW23_14159</name>
</gene>
<evidence type="ECO:0008006" key="3">
    <source>
        <dbReference type="Google" id="ProtNLM"/>
    </source>
</evidence>
<dbReference type="PANTHER" id="PTHR11439">
    <property type="entry name" value="GAG-POL-RELATED RETROTRANSPOSON"/>
    <property type="match status" value="1"/>
</dbReference>
<dbReference type="Proteomes" id="UP000224567">
    <property type="component" value="Unassembled WGS sequence"/>
</dbReference>
<accession>A0A2G2WID6</accession>
<reference evidence="1 2" key="1">
    <citation type="journal article" date="2017" name="Genome Biol.">
        <title>New reference genome sequences of hot pepper reveal the massive evolution of plant disease-resistance genes by retroduplication.</title>
        <authorList>
            <person name="Kim S."/>
            <person name="Park J."/>
            <person name="Yeom S.I."/>
            <person name="Kim Y.M."/>
            <person name="Seo E."/>
            <person name="Kim K.T."/>
            <person name="Kim M.S."/>
            <person name="Lee J.M."/>
            <person name="Cheong K."/>
            <person name="Shin H.S."/>
            <person name="Kim S.B."/>
            <person name="Han K."/>
            <person name="Lee J."/>
            <person name="Park M."/>
            <person name="Lee H.A."/>
            <person name="Lee H.Y."/>
            <person name="Lee Y."/>
            <person name="Oh S."/>
            <person name="Lee J.H."/>
            <person name="Choi E."/>
            <person name="Choi E."/>
            <person name="Lee S.E."/>
            <person name="Jeon J."/>
            <person name="Kim H."/>
            <person name="Choi G."/>
            <person name="Song H."/>
            <person name="Lee J."/>
            <person name="Lee S.C."/>
            <person name="Kwon J.K."/>
            <person name="Lee H.Y."/>
            <person name="Koo N."/>
            <person name="Hong Y."/>
            <person name="Kim R.W."/>
            <person name="Kang W.H."/>
            <person name="Huh J.H."/>
            <person name="Kang B.C."/>
            <person name="Yang T.J."/>
            <person name="Lee Y.H."/>
            <person name="Bennetzen J.L."/>
            <person name="Choi D."/>
        </authorList>
    </citation>
    <scope>NUCLEOTIDE SEQUENCE [LARGE SCALE GENOMIC DNA]</scope>
    <source>
        <strain evidence="2">cv. PBC81</strain>
    </source>
</reference>
<protein>
    <recommendedName>
        <fullName evidence="3">Retrovirus-related Pol polyprotein from transposon TNT 1-94</fullName>
    </recommendedName>
</protein>
<dbReference type="OrthoDB" id="1305065at2759"/>
<organism evidence="1 2">
    <name type="scientific">Capsicum baccatum</name>
    <name type="common">Peruvian pepper</name>
    <dbReference type="NCBI Taxonomy" id="33114"/>
    <lineage>
        <taxon>Eukaryota</taxon>
        <taxon>Viridiplantae</taxon>
        <taxon>Streptophyta</taxon>
        <taxon>Embryophyta</taxon>
        <taxon>Tracheophyta</taxon>
        <taxon>Spermatophyta</taxon>
        <taxon>Magnoliopsida</taxon>
        <taxon>eudicotyledons</taxon>
        <taxon>Gunneridae</taxon>
        <taxon>Pentapetalae</taxon>
        <taxon>asterids</taxon>
        <taxon>lamiids</taxon>
        <taxon>Solanales</taxon>
        <taxon>Solanaceae</taxon>
        <taxon>Solanoideae</taxon>
        <taxon>Capsiceae</taxon>
        <taxon>Capsicum</taxon>
    </lineage>
</organism>
<dbReference type="AlphaFoldDB" id="A0A2G2WID6"/>
<dbReference type="EMBL" id="MLFT02000006">
    <property type="protein sequence ID" value="PHT45001.1"/>
    <property type="molecule type" value="Genomic_DNA"/>
</dbReference>
<dbReference type="PANTHER" id="PTHR11439:SF467">
    <property type="entry name" value="INTEGRASE CATALYTIC DOMAIN-CONTAINING PROTEIN"/>
    <property type="match status" value="1"/>
</dbReference>
<evidence type="ECO:0000313" key="1">
    <source>
        <dbReference type="EMBL" id="PHT45001.1"/>
    </source>
</evidence>
<reference evidence="2" key="2">
    <citation type="journal article" date="2017" name="J. Anim. Genet.">
        <title>Multiple reference genome sequences of hot pepper reveal the massive evolution of plant disease resistance genes by retroduplication.</title>
        <authorList>
            <person name="Kim S."/>
            <person name="Park J."/>
            <person name="Yeom S.-I."/>
            <person name="Kim Y.-M."/>
            <person name="Seo E."/>
            <person name="Kim K.-T."/>
            <person name="Kim M.-S."/>
            <person name="Lee J.M."/>
            <person name="Cheong K."/>
            <person name="Shin H.-S."/>
            <person name="Kim S.-B."/>
            <person name="Han K."/>
            <person name="Lee J."/>
            <person name="Park M."/>
            <person name="Lee H.-A."/>
            <person name="Lee H.-Y."/>
            <person name="Lee Y."/>
            <person name="Oh S."/>
            <person name="Lee J.H."/>
            <person name="Choi E."/>
            <person name="Choi E."/>
            <person name="Lee S.E."/>
            <person name="Jeon J."/>
            <person name="Kim H."/>
            <person name="Choi G."/>
            <person name="Song H."/>
            <person name="Lee J."/>
            <person name="Lee S.-C."/>
            <person name="Kwon J.-K."/>
            <person name="Lee H.-Y."/>
            <person name="Koo N."/>
            <person name="Hong Y."/>
            <person name="Kim R.W."/>
            <person name="Kang W.-H."/>
            <person name="Huh J.H."/>
            <person name="Kang B.-C."/>
            <person name="Yang T.-J."/>
            <person name="Lee Y.-H."/>
            <person name="Bennetzen J.L."/>
            <person name="Choi D."/>
        </authorList>
    </citation>
    <scope>NUCLEOTIDE SEQUENCE [LARGE SCALE GENOMIC DNA]</scope>
    <source>
        <strain evidence="2">cv. PBC81</strain>
    </source>
</reference>
<keyword evidence="2" id="KW-1185">Reference proteome</keyword>
<proteinExistence type="predicted"/>
<dbReference type="CDD" id="cd09272">
    <property type="entry name" value="RNase_HI_RT_Ty1"/>
    <property type="match status" value="1"/>
</dbReference>
<name>A0A2G2WID6_CAPBA</name>
<comment type="caution">
    <text evidence="1">The sequence shown here is derived from an EMBL/GenBank/DDBJ whole genome shotgun (WGS) entry which is preliminary data.</text>
</comment>
<dbReference type="STRING" id="33114.A0A2G2WID6"/>